<dbReference type="Pfam" id="PF03352">
    <property type="entry name" value="Adenine_glyco"/>
    <property type="match status" value="1"/>
</dbReference>
<dbReference type="PANTHER" id="PTHR31116">
    <property type="entry name" value="OS04G0501200 PROTEIN"/>
    <property type="match status" value="1"/>
</dbReference>
<dbReference type="SUPFAM" id="SSF48150">
    <property type="entry name" value="DNA-glycosylase"/>
    <property type="match status" value="1"/>
</dbReference>
<gene>
    <name evidence="7" type="ORF">B9Q06_10890</name>
</gene>
<evidence type="ECO:0000256" key="2">
    <source>
        <dbReference type="ARBA" id="ARBA00022763"/>
    </source>
</evidence>
<dbReference type="InterPro" id="IPR004597">
    <property type="entry name" value="Tag"/>
</dbReference>
<keyword evidence="3" id="KW-0378">Hydrolase</keyword>
<evidence type="ECO:0000256" key="5">
    <source>
        <dbReference type="ARBA" id="ARBA00023204"/>
    </source>
</evidence>
<evidence type="ECO:0000313" key="7">
    <source>
        <dbReference type="EMBL" id="PSN93849.1"/>
    </source>
</evidence>
<dbReference type="Proteomes" id="UP000241284">
    <property type="component" value="Unassembled WGS sequence"/>
</dbReference>
<sequence>MNGLIRCDWSSLGDPLYRDYHDREWGVPVHDDRKIFEYLILEGFQAGLSWYTVLKKRDNFRKAFDGFDPEAVSGYDSSKIRDILSDPGLIRNRLKVESAVNNAKAFLRVQREFGSFDRYIWGFVGYKPIVNKWKSATEIPSTSPVSDRLSRDLVSRGFRFVGPTICYAHMQATGMVNDHVISCFRYREIINSLNSTHKAA</sequence>
<organism evidence="7 8">
    <name type="scientific">Candidatus Marsarchaeota G2 archaeon ECH_B_2</name>
    <dbReference type="NCBI Taxonomy" id="1978160"/>
    <lineage>
        <taxon>Archaea</taxon>
        <taxon>Candidatus Marsarchaeota</taxon>
        <taxon>Candidatus Marsarchaeota group 2</taxon>
    </lineage>
</organism>
<dbReference type="GO" id="GO:0006284">
    <property type="term" value="P:base-excision repair"/>
    <property type="evidence" value="ECO:0007669"/>
    <property type="project" value="InterPro"/>
</dbReference>
<evidence type="ECO:0000256" key="3">
    <source>
        <dbReference type="ARBA" id="ARBA00022801"/>
    </source>
</evidence>
<keyword evidence="2" id="KW-0227">DNA damage</keyword>
<reference evidence="7 8" key="1">
    <citation type="submission" date="2017-04" db="EMBL/GenBank/DDBJ databases">
        <title>Novel microbial lineages endemic to geothermal iron-oxide mats fill important gaps in the evolutionary history of Archaea.</title>
        <authorList>
            <person name="Jay Z.J."/>
            <person name="Beam J.P."/>
            <person name="Dlakic M."/>
            <person name="Rusch D.B."/>
            <person name="Kozubal M.A."/>
            <person name="Inskeep W.P."/>
        </authorList>
    </citation>
    <scope>NUCLEOTIDE SEQUENCE [LARGE SCALE GENOMIC DNA]</scope>
    <source>
        <strain evidence="7">ECH_B_2</strain>
    </source>
</reference>
<accession>A0A2R6B5C3</accession>
<feature type="binding site" evidence="6">
    <location>
        <position position="183"/>
    </location>
    <ligand>
        <name>Zn(2+)</name>
        <dbReference type="ChEBI" id="CHEBI:29105"/>
    </ligand>
</feature>
<keyword evidence="1 6" id="KW-0479">Metal-binding</keyword>
<evidence type="ECO:0000256" key="4">
    <source>
        <dbReference type="ARBA" id="ARBA00022833"/>
    </source>
</evidence>
<dbReference type="GO" id="GO:0046872">
    <property type="term" value="F:metal ion binding"/>
    <property type="evidence" value="ECO:0007669"/>
    <property type="project" value="UniProtKB-KW"/>
</dbReference>
<proteinExistence type="predicted"/>
<feature type="binding site" evidence="6">
    <location>
        <position position="7"/>
    </location>
    <ligand>
        <name>Zn(2+)</name>
        <dbReference type="ChEBI" id="CHEBI:29105"/>
    </ligand>
</feature>
<protein>
    <submittedName>
        <fullName evidence="7">DNA-3-methyladenine glycosylase</fullName>
    </submittedName>
</protein>
<feature type="binding site" evidence="6">
    <location>
        <position position="21"/>
    </location>
    <ligand>
        <name>Zn(2+)</name>
        <dbReference type="ChEBI" id="CHEBI:29105"/>
    </ligand>
</feature>
<name>A0A2R6B5C3_9ARCH</name>
<dbReference type="InterPro" id="IPR005019">
    <property type="entry name" value="Adenine_glyco"/>
</dbReference>
<keyword evidence="5" id="KW-0234">DNA repair</keyword>
<dbReference type="AlphaFoldDB" id="A0A2R6B5C3"/>
<evidence type="ECO:0000256" key="6">
    <source>
        <dbReference type="PIRSR" id="PIRSR605019-1"/>
    </source>
</evidence>
<dbReference type="InterPro" id="IPR011257">
    <property type="entry name" value="DNA_glycosylase"/>
</dbReference>
<feature type="binding site" evidence="6">
    <location>
        <position position="179"/>
    </location>
    <ligand>
        <name>Zn(2+)</name>
        <dbReference type="ChEBI" id="CHEBI:29105"/>
    </ligand>
</feature>
<evidence type="ECO:0000313" key="8">
    <source>
        <dbReference type="Proteomes" id="UP000241284"/>
    </source>
</evidence>
<comment type="caution">
    <text evidence="7">The sequence shown here is derived from an EMBL/GenBank/DDBJ whole genome shotgun (WGS) entry which is preliminary data.</text>
</comment>
<dbReference type="Gene3D" id="1.10.340.30">
    <property type="entry name" value="Hypothetical protein, domain 2"/>
    <property type="match status" value="1"/>
</dbReference>
<dbReference type="GO" id="GO:0008725">
    <property type="term" value="F:DNA-3-methyladenine glycosylase activity"/>
    <property type="evidence" value="ECO:0007669"/>
    <property type="project" value="InterPro"/>
</dbReference>
<dbReference type="NCBIfam" id="TIGR00624">
    <property type="entry name" value="tag"/>
    <property type="match status" value="1"/>
</dbReference>
<dbReference type="FunFam" id="1.10.340.30:FF:000009">
    <property type="entry name" value="DNA-3-methyladenine glycosylase I"/>
    <property type="match status" value="1"/>
</dbReference>
<evidence type="ECO:0000256" key="1">
    <source>
        <dbReference type="ARBA" id="ARBA00022723"/>
    </source>
</evidence>
<dbReference type="EMBL" id="NEXH01000037">
    <property type="protein sequence ID" value="PSN93849.1"/>
    <property type="molecule type" value="Genomic_DNA"/>
</dbReference>
<keyword evidence="4 6" id="KW-0862">Zinc</keyword>
<dbReference type="PANTHER" id="PTHR31116:SF29">
    <property type="entry name" value="DNA GLYCOSYLASE SUPERFAMILY PROTEIN"/>
    <property type="match status" value="1"/>
</dbReference>